<dbReference type="GO" id="GO:0070513">
    <property type="term" value="F:death domain binding"/>
    <property type="evidence" value="ECO:0007669"/>
    <property type="project" value="TreeGrafter"/>
</dbReference>
<evidence type="ECO:0000256" key="1">
    <source>
        <dbReference type="SAM" id="MobiDB-lite"/>
    </source>
</evidence>
<feature type="region of interest" description="Disordered" evidence="1">
    <location>
        <begin position="1"/>
        <end position="106"/>
    </location>
</feature>
<feature type="compositionally biased region" description="Basic and acidic residues" evidence="1">
    <location>
        <begin position="34"/>
        <end position="79"/>
    </location>
</feature>
<protein>
    <submittedName>
        <fullName evidence="2">Uncharacterized protein</fullName>
    </submittedName>
</protein>
<dbReference type="GO" id="GO:0097190">
    <property type="term" value="P:apoptotic signaling pathway"/>
    <property type="evidence" value="ECO:0007669"/>
    <property type="project" value="TreeGrafter"/>
</dbReference>
<dbReference type="STRING" id="1611254.A0A2G5VDW3"/>
<dbReference type="PANTHER" id="PTHR13177">
    <property type="entry name" value="DEATH-ASSOCIATED PROTEIN 1"/>
    <property type="match status" value="1"/>
</dbReference>
<proteinExistence type="predicted"/>
<dbReference type="EMBL" id="PDUG01000001">
    <property type="protein sequence ID" value="PIC49943.1"/>
    <property type="molecule type" value="Genomic_DNA"/>
</dbReference>
<dbReference type="PANTHER" id="PTHR13177:SF4">
    <property type="entry name" value="GEO09647P1"/>
    <property type="match status" value="1"/>
</dbReference>
<keyword evidence="3" id="KW-1185">Reference proteome</keyword>
<sequence length="106" mass="12042">MSAMDNNETTEMKVGHPPATMVGGRRIVNRKERKASDSNEHTNSESSDEVVREILDADLPAKMDRSYPTEAVKRVHEKPQPAIQPNHVFRADKSGQHQFQPRKQTH</sequence>
<dbReference type="GO" id="GO:0010507">
    <property type="term" value="P:negative regulation of autophagy"/>
    <property type="evidence" value="ECO:0007669"/>
    <property type="project" value="TreeGrafter"/>
</dbReference>
<evidence type="ECO:0000313" key="2">
    <source>
        <dbReference type="EMBL" id="PIC49943.1"/>
    </source>
</evidence>
<dbReference type="GO" id="GO:0034198">
    <property type="term" value="P:cellular response to amino acid starvation"/>
    <property type="evidence" value="ECO:0007669"/>
    <property type="project" value="TreeGrafter"/>
</dbReference>
<reference evidence="3" key="1">
    <citation type="submission" date="2017-10" db="EMBL/GenBank/DDBJ databases">
        <title>Rapid genome shrinkage in a self-fertile nematode reveals novel sperm competition proteins.</title>
        <authorList>
            <person name="Yin D."/>
            <person name="Schwarz E.M."/>
            <person name="Thomas C.G."/>
            <person name="Felde R.L."/>
            <person name="Korf I.F."/>
            <person name="Cutter A.D."/>
            <person name="Schartner C.M."/>
            <person name="Ralston E.J."/>
            <person name="Meyer B.J."/>
            <person name="Haag E.S."/>
        </authorList>
    </citation>
    <scope>NUCLEOTIDE SEQUENCE [LARGE SCALE GENOMIC DNA]</scope>
    <source>
        <strain evidence="3">JU1422</strain>
    </source>
</reference>
<gene>
    <name evidence="2" type="primary">Cnig_chr_I.g104</name>
    <name evidence="2" type="ORF">B9Z55_000104</name>
</gene>
<accession>A0A2G5VDW3</accession>
<dbReference type="Proteomes" id="UP000230233">
    <property type="component" value="Chromosome I"/>
</dbReference>
<dbReference type="AlphaFoldDB" id="A0A2G5VDW3"/>
<name>A0A2G5VDW3_9PELO</name>
<evidence type="ECO:0000313" key="3">
    <source>
        <dbReference type="Proteomes" id="UP000230233"/>
    </source>
</evidence>
<dbReference type="Pfam" id="PF15228">
    <property type="entry name" value="DAP"/>
    <property type="match status" value="1"/>
</dbReference>
<dbReference type="InterPro" id="IPR024130">
    <property type="entry name" value="DAP1/DAPL1"/>
</dbReference>
<comment type="caution">
    <text evidence="2">The sequence shown here is derived from an EMBL/GenBank/DDBJ whole genome shotgun (WGS) entry which is preliminary data.</text>
</comment>
<feature type="compositionally biased region" description="Polar residues" evidence="1">
    <location>
        <begin position="96"/>
        <end position="106"/>
    </location>
</feature>
<organism evidence="2 3">
    <name type="scientific">Caenorhabditis nigoni</name>
    <dbReference type="NCBI Taxonomy" id="1611254"/>
    <lineage>
        <taxon>Eukaryota</taxon>
        <taxon>Metazoa</taxon>
        <taxon>Ecdysozoa</taxon>
        <taxon>Nematoda</taxon>
        <taxon>Chromadorea</taxon>
        <taxon>Rhabditida</taxon>
        <taxon>Rhabditina</taxon>
        <taxon>Rhabditomorpha</taxon>
        <taxon>Rhabditoidea</taxon>
        <taxon>Rhabditidae</taxon>
        <taxon>Peloderinae</taxon>
        <taxon>Caenorhabditis</taxon>
    </lineage>
</organism>
<dbReference type="OrthoDB" id="5973225at2759"/>